<evidence type="ECO:0000256" key="1">
    <source>
        <dbReference type="SAM" id="MobiDB-lite"/>
    </source>
</evidence>
<keyword evidence="3" id="KW-1185">Reference proteome</keyword>
<organism evidence="2 3">
    <name type="scientific">Fasciola gigantica</name>
    <name type="common">Giant liver fluke</name>
    <dbReference type="NCBI Taxonomy" id="46835"/>
    <lineage>
        <taxon>Eukaryota</taxon>
        <taxon>Metazoa</taxon>
        <taxon>Spiralia</taxon>
        <taxon>Lophotrochozoa</taxon>
        <taxon>Platyhelminthes</taxon>
        <taxon>Trematoda</taxon>
        <taxon>Digenea</taxon>
        <taxon>Plagiorchiida</taxon>
        <taxon>Echinostomata</taxon>
        <taxon>Echinostomatoidea</taxon>
        <taxon>Fasciolidae</taxon>
        <taxon>Fasciola</taxon>
    </lineage>
</organism>
<gene>
    <name evidence="2" type="ORF">FGIG_09490</name>
</gene>
<comment type="caution">
    <text evidence="2">The sequence shown here is derived from an EMBL/GenBank/DDBJ whole genome shotgun (WGS) entry which is preliminary data.</text>
</comment>
<dbReference type="Proteomes" id="UP000316759">
    <property type="component" value="Unassembled WGS sequence"/>
</dbReference>
<reference evidence="2 3" key="1">
    <citation type="submission" date="2019-04" db="EMBL/GenBank/DDBJ databases">
        <title>Annotation for the trematode Fasciola gigantica.</title>
        <authorList>
            <person name="Choi Y.-J."/>
        </authorList>
    </citation>
    <scope>NUCLEOTIDE SEQUENCE [LARGE SCALE GENOMIC DNA]</scope>
    <source>
        <strain evidence="2">Uganda_cow_1</strain>
    </source>
</reference>
<sequence length="293" mass="33277">MYRRPWPPLNPYAMRYLPPGTQPQGPFGPPVPRPSAPRFPVPPPYGLGPPVHSFQRTLNQWPQRGISHQPLIQRPAISETTSLNLTVQASSDLCVVNRWNSWLAETEHRLLAHRQYTRKGEPSLPEIRARFLQWKQLIEMLRSAHSDACGSNNLAYETELTQLETECYASDLVNCIRRRVRQVAKKRRYKSRVRKRQQELNDGGVVVLRTSTLSVLERLRNCPSPKHHSSQPTTWDSYLVQSTNAEQASGDAAEKTPASVLPDSWDLPVDLETMNTAWRSFISFDSEATASSA</sequence>
<dbReference type="EMBL" id="SUNJ01003737">
    <property type="protein sequence ID" value="TPP65029.1"/>
    <property type="molecule type" value="Genomic_DNA"/>
</dbReference>
<proteinExistence type="predicted"/>
<feature type="compositionally biased region" description="Pro residues" evidence="1">
    <location>
        <begin position="26"/>
        <end position="36"/>
    </location>
</feature>
<evidence type="ECO:0000313" key="2">
    <source>
        <dbReference type="EMBL" id="TPP65029.1"/>
    </source>
</evidence>
<evidence type="ECO:0000313" key="3">
    <source>
        <dbReference type="Proteomes" id="UP000316759"/>
    </source>
</evidence>
<accession>A0A504YWL8</accession>
<dbReference type="AlphaFoldDB" id="A0A504YWL8"/>
<name>A0A504YWL8_FASGI</name>
<feature type="region of interest" description="Disordered" evidence="1">
    <location>
        <begin position="17"/>
        <end position="36"/>
    </location>
</feature>
<dbReference type="OrthoDB" id="10571538at2759"/>
<protein>
    <submittedName>
        <fullName evidence="2">Uncharacterized protein</fullName>
    </submittedName>
</protein>